<dbReference type="AlphaFoldDB" id="A0A1M5DGT2"/>
<gene>
    <name evidence="2" type="ORF">SAMN03080594_10674</name>
</gene>
<dbReference type="RefSeq" id="WP_072863379.1">
    <property type="nucleotide sequence ID" value="NZ_FQUX01000006.1"/>
</dbReference>
<sequence>MVRLSQNGRILGISIGIIYLWFGLLKFFPGLSPADILAKQTISLLTFNSIPENIGILLLAIIEVAIGLCLIFKIQLKIVIVAALIHLVLTFIPVVFFPEISFSQAPFSLTLVGQYIIKNIVIISALFLIYPRSYEKVPQQ</sequence>
<name>A0A1M5DGT2_9FLAO</name>
<feature type="transmembrane region" description="Helical" evidence="1">
    <location>
        <begin position="12"/>
        <end position="34"/>
    </location>
</feature>
<reference evidence="3" key="1">
    <citation type="submission" date="2016-11" db="EMBL/GenBank/DDBJ databases">
        <authorList>
            <person name="Varghese N."/>
            <person name="Submissions S."/>
        </authorList>
    </citation>
    <scope>NUCLEOTIDE SEQUENCE [LARGE SCALE GENOMIC DNA]</scope>
    <source>
        <strain evidence="3">DSM 17539</strain>
    </source>
</reference>
<feature type="transmembrane region" description="Helical" evidence="1">
    <location>
        <begin position="54"/>
        <end position="72"/>
    </location>
</feature>
<keyword evidence="1" id="KW-0812">Transmembrane</keyword>
<dbReference type="Proteomes" id="UP000184406">
    <property type="component" value="Unassembled WGS sequence"/>
</dbReference>
<feature type="transmembrane region" description="Helical" evidence="1">
    <location>
        <begin position="79"/>
        <end position="97"/>
    </location>
</feature>
<evidence type="ECO:0000256" key="1">
    <source>
        <dbReference type="SAM" id="Phobius"/>
    </source>
</evidence>
<feature type="transmembrane region" description="Helical" evidence="1">
    <location>
        <begin position="109"/>
        <end position="130"/>
    </location>
</feature>
<evidence type="ECO:0000313" key="2">
    <source>
        <dbReference type="EMBL" id="SHF65912.1"/>
    </source>
</evidence>
<dbReference type="OrthoDB" id="265224at2"/>
<accession>A0A1M5DGT2</accession>
<dbReference type="EMBL" id="FQUX01000006">
    <property type="protein sequence ID" value="SHF65912.1"/>
    <property type="molecule type" value="Genomic_DNA"/>
</dbReference>
<keyword evidence="1" id="KW-0472">Membrane</keyword>
<proteinExistence type="predicted"/>
<keyword evidence="1" id="KW-1133">Transmembrane helix</keyword>
<keyword evidence="3" id="KW-1185">Reference proteome</keyword>
<organism evidence="2 3">
    <name type="scientific">Arenibacter palladensis</name>
    <dbReference type="NCBI Taxonomy" id="237373"/>
    <lineage>
        <taxon>Bacteria</taxon>
        <taxon>Pseudomonadati</taxon>
        <taxon>Bacteroidota</taxon>
        <taxon>Flavobacteriia</taxon>
        <taxon>Flavobacteriales</taxon>
        <taxon>Flavobacteriaceae</taxon>
        <taxon>Arenibacter</taxon>
    </lineage>
</organism>
<evidence type="ECO:0008006" key="4">
    <source>
        <dbReference type="Google" id="ProtNLM"/>
    </source>
</evidence>
<protein>
    <recommendedName>
        <fullName evidence="4">DoxX protein</fullName>
    </recommendedName>
</protein>
<evidence type="ECO:0000313" key="3">
    <source>
        <dbReference type="Proteomes" id="UP000184406"/>
    </source>
</evidence>